<reference evidence="1" key="2">
    <citation type="submission" date="2025-03" db="EMBL/GenBank/DDBJ databases">
        <authorList>
            <consortium name="ELIXIR-Norway"/>
            <consortium name="Elixir Norway"/>
        </authorList>
    </citation>
    <scope>NUCLEOTIDE SEQUENCE</scope>
</reference>
<sequence>MWLYLDSASSAERPGPHQRRDHLRLHLLHAPQRIRAQLPVCIPKSPSFALSPNSPSAPSKESTGGANSKFAGPAATSSSTRPSARSPESVRNALSLRNSTAPGAAGKPRQVPPGPGGSRRTSAPAGSLSSPTAVAARAPHAHSPAPAGAAILALVSRAPAPSSPLPGAAAAARWGGYVSDDAAADPTPNPLPASAATADPWVA</sequence>
<evidence type="ECO:0000313" key="1">
    <source>
        <dbReference type="EMBL" id="CAN0357922.1"/>
    </source>
</evidence>
<reference evidence="1" key="1">
    <citation type="submission" date="2023-05" db="EMBL/GenBank/DDBJ databases">
        <authorList>
            <consortium name="ELIXIR-Norway"/>
        </authorList>
    </citation>
    <scope>NUCLEOTIDE SEQUENCE</scope>
</reference>
<evidence type="ECO:0000313" key="2">
    <source>
        <dbReference type="Proteomes" id="UP001162501"/>
    </source>
</evidence>
<accession>A0AC59ZBV6</accession>
<proteinExistence type="predicted"/>
<dbReference type="EMBL" id="OX596111">
    <property type="protein sequence ID" value="CAN0357922.1"/>
    <property type="molecule type" value="Genomic_DNA"/>
</dbReference>
<organism evidence="1 2">
    <name type="scientific">Rangifer tarandus platyrhynchus</name>
    <name type="common">Svalbard reindeer</name>
    <dbReference type="NCBI Taxonomy" id="3082113"/>
    <lineage>
        <taxon>Eukaryota</taxon>
        <taxon>Metazoa</taxon>
        <taxon>Chordata</taxon>
        <taxon>Craniata</taxon>
        <taxon>Vertebrata</taxon>
        <taxon>Euteleostomi</taxon>
        <taxon>Mammalia</taxon>
        <taxon>Eutheria</taxon>
        <taxon>Laurasiatheria</taxon>
        <taxon>Artiodactyla</taxon>
        <taxon>Ruminantia</taxon>
        <taxon>Pecora</taxon>
        <taxon>Cervidae</taxon>
        <taxon>Odocoileinae</taxon>
        <taxon>Rangifer</taxon>
    </lineage>
</organism>
<protein>
    <submittedName>
        <fullName evidence="1">Uncharacterized protein</fullName>
    </submittedName>
</protein>
<dbReference type="Proteomes" id="UP001162501">
    <property type="component" value="Chromosome 27"/>
</dbReference>
<gene>
    <name evidence="1" type="ORF">MRATA1EN22A_LOCUS16418</name>
</gene>
<name>A0AC59ZBV6_RANTA</name>